<comment type="caution">
    <text evidence="9">The sequence shown here is derived from an EMBL/GenBank/DDBJ whole genome shotgun (WGS) entry which is preliminary data.</text>
</comment>
<dbReference type="PANTHER" id="PTHR30465:SF74">
    <property type="entry name" value="OLIGOPEPTIDE TRANSPORT SYSTEM PERMEASE PROTEIN OPPB"/>
    <property type="match status" value="1"/>
</dbReference>
<dbReference type="InterPro" id="IPR000515">
    <property type="entry name" value="MetI-like"/>
</dbReference>
<keyword evidence="3" id="KW-1003">Cell membrane</keyword>
<feature type="domain" description="ABC transmembrane type-1" evidence="8">
    <location>
        <begin position="128"/>
        <end position="329"/>
    </location>
</feature>
<evidence type="ECO:0000259" key="8">
    <source>
        <dbReference type="PROSITE" id="PS50928"/>
    </source>
</evidence>
<sequence>MTRFIIRRLLSSVVVILTIVTLSLWITRQAPSNPCLQEREANACACIKEHALDRPVFPVHSPPPLTPLEGCQYWESSGALVLGPLEVLPVSEWNETQYFIYVATLLQGSLGGSMVTDRTVMETLGAALPYTVQLGIQALLIALLIGVPAGLFAGLRQNTMPDYSVMTVAMIGVSIPNFVLGPLLIMLFSLKLGWFTAVGWESWADSVLPSITLGLFYAAYIARLTRGGMLEVIRKDYIRTARAKGLSEQLVVFRHALKGALLPVVSYLGPAFAALLTGSVVVEEIFNLPGVGTHFVRSALNRDYNLVLGTIILYSSLLVVLNLVVDILYTVLDPRVSYDD</sequence>
<comment type="similarity">
    <text evidence="7">Belongs to the binding-protein-dependent transport system permease family.</text>
</comment>
<organism evidence="9 10">
    <name type="scientific">Lujinxingia litoralis</name>
    <dbReference type="NCBI Taxonomy" id="2211119"/>
    <lineage>
        <taxon>Bacteria</taxon>
        <taxon>Deltaproteobacteria</taxon>
        <taxon>Bradymonadales</taxon>
        <taxon>Lujinxingiaceae</taxon>
        <taxon>Lujinxingia</taxon>
    </lineage>
</organism>
<comment type="subcellular location">
    <subcellularLocation>
        <location evidence="1 7">Cell membrane</location>
        <topology evidence="1 7">Multi-pass membrane protein</topology>
    </subcellularLocation>
</comment>
<dbReference type="SUPFAM" id="SSF161098">
    <property type="entry name" value="MetI-like"/>
    <property type="match status" value="1"/>
</dbReference>
<dbReference type="RefSeq" id="WP_111728966.1">
    <property type="nucleotide sequence ID" value="NZ_QHKO01000002.1"/>
</dbReference>
<feature type="transmembrane region" description="Helical" evidence="7">
    <location>
        <begin position="134"/>
        <end position="155"/>
    </location>
</feature>
<evidence type="ECO:0000256" key="1">
    <source>
        <dbReference type="ARBA" id="ARBA00004651"/>
    </source>
</evidence>
<feature type="transmembrane region" description="Helical" evidence="7">
    <location>
        <begin position="9"/>
        <end position="26"/>
    </location>
</feature>
<dbReference type="PROSITE" id="PS50928">
    <property type="entry name" value="ABC_TM1"/>
    <property type="match status" value="1"/>
</dbReference>
<dbReference type="Gene3D" id="1.10.3720.10">
    <property type="entry name" value="MetI-like"/>
    <property type="match status" value="1"/>
</dbReference>
<name>A0A328C9U3_9DELT</name>
<dbReference type="OrthoDB" id="9778910at2"/>
<keyword evidence="5 7" id="KW-1133">Transmembrane helix</keyword>
<keyword evidence="6 7" id="KW-0472">Membrane</keyword>
<evidence type="ECO:0000256" key="5">
    <source>
        <dbReference type="ARBA" id="ARBA00022989"/>
    </source>
</evidence>
<evidence type="ECO:0000313" key="9">
    <source>
        <dbReference type="EMBL" id="RAL23708.1"/>
    </source>
</evidence>
<dbReference type="Proteomes" id="UP000249169">
    <property type="component" value="Unassembled WGS sequence"/>
</dbReference>
<evidence type="ECO:0000313" key="10">
    <source>
        <dbReference type="Proteomes" id="UP000249169"/>
    </source>
</evidence>
<feature type="transmembrane region" description="Helical" evidence="7">
    <location>
        <begin position="264"/>
        <end position="286"/>
    </location>
</feature>
<dbReference type="Pfam" id="PF00528">
    <property type="entry name" value="BPD_transp_1"/>
    <property type="match status" value="1"/>
</dbReference>
<keyword evidence="2 7" id="KW-0813">Transport</keyword>
<keyword evidence="4 7" id="KW-0812">Transmembrane</keyword>
<feature type="transmembrane region" description="Helical" evidence="7">
    <location>
        <begin position="207"/>
        <end position="225"/>
    </location>
</feature>
<feature type="transmembrane region" description="Helical" evidence="7">
    <location>
        <begin position="306"/>
        <end position="332"/>
    </location>
</feature>
<dbReference type="EMBL" id="QHKO01000002">
    <property type="protein sequence ID" value="RAL23708.1"/>
    <property type="molecule type" value="Genomic_DNA"/>
</dbReference>
<dbReference type="PANTHER" id="PTHR30465">
    <property type="entry name" value="INNER MEMBRANE ABC TRANSPORTER"/>
    <property type="match status" value="1"/>
</dbReference>
<dbReference type="GO" id="GO:0005886">
    <property type="term" value="C:plasma membrane"/>
    <property type="evidence" value="ECO:0007669"/>
    <property type="project" value="UniProtKB-SubCell"/>
</dbReference>
<proteinExistence type="inferred from homology"/>
<dbReference type="AlphaFoldDB" id="A0A328C9U3"/>
<evidence type="ECO:0000256" key="7">
    <source>
        <dbReference type="RuleBase" id="RU363032"/>
    </source>
</evidence>
<gene>
    <name evidence="9" type="ORF">DL240_06005</name>
</gene>
<feature type="transmembrane region" description="Helical" evidence="7">
    <location>
        <begin position="167"/>
        <end position="187"/>
    </location>
</feature>
<dbReference type="CDD" id="cd06261">
    <property type="entry name" value="TM_PBP2"/>
    <property type="match status" value="1"/>
</dbReference>
<dbReference type="GO" id="GO:0055085">
    <property type="term" value="P:transmembrane transport"/>
    <property type="evidence" value="ECO:0007669"/>
    <property type="project" value="InterPro"/>
</dbReference>
<evidence type="ECO:0000256" key="2">
    <source>
        <dbReference type="ARBA" id="ARBA00022448"/>
    </source>
</evidence>
<evidence type="ECO:0000256" key="6">
    <source>
        <dbReference type="ARBA" id="ARBA00023136"/>
    </source>
</evidence>
<evidence type="ECO:0000256" key="3">
    <source>
        <dbReference type="ARBA" id="ARBA00022475"/>
    </source>
</evidence>
<accession>A0A328C9U3</accession>
<evidence type="ECO:0000256" key="4">
    <source>
        <dbReference type="ARBA" id="ARBA00022692"/>
    </source>
</evidence>
<dbReference type="InterPro" id="IPR035906">
    <property type="entry name" value="MetI-like_sf"/>
</dbReference>
<reference evidence="9 10" key="1">
    <citation type="submission" date="2018-05" db="EMBL/GenBank/DDBJ databases">
        <title>Lujinxingia marina gen. nov. sp. nov., a new facultative anaerobic member of the class Deltaproteobacteria, and proposal of Lujinxingaceae fam. nov.</title>
        <authorList>
            <person name="Li C.-M."/>
        </authorList>
    </citation>
    <scope>NUCLEOTIDE SEQUENCE [LARGE SCALE GENOMIC DNA]</scope>
    <source>
        <strain evidence="9 10">B210</strain>
    </source>
</reference>
<protein>
    <submittedName>
        <fullName evidence="9">ABC transporter</fullName>
    </submittedName>
</protein>
<keyword evidence="10" id="KW-1185">Reference proteome</keyword>